<evidence type="ECO:0000256" key="1">
    <source>
        <dbReference type="ARBA" id="ARBA00004167"/>
    </source>
</evidence>
<evidence type="ECO:0000256" key="2">
    <source>
        <dbReference type="ARBA" id="ARBA00004241"/>
    </source>
</evidence>
<dbReference type="GO" id="GO:0009986">
    <property type="term" value="C:cell surface"/>
    <property type="evidence" value="ECO:0007669"/>
    <property type="project" value="UniProtKB-SubCell"/>
</dbReference>
<evidence type="ECO:0000256" key="6">
    <source>
        <dbReference type="ARBA" id="ARBA00023136"/>
    </source>
</evidence>
<dbReference type="GO" id="GO:0030420">
    <property type="term" value="P:establishment of competence for transformation"/>
    <property type="evidence" value="ECO:0007669"/>
    <property type="project" value="UniProtKB-KW"/>
</dbReference>
<dbReference type="KEGG" id="bkw:BkAM31D_18115"/>
<evidence type="ECO:0000313" key="9">
    <source>
        <dbReference type="EMBL" id="ARK31607.1"/>
    </source>
</evidence>
<gene>
    <name evidence="9" type="primary">pulG</name>
    <name evidence="9" type="ORF">BkAM31D_18115</name>
</gene>
<comment type="subcellular location">
    <subcellularLocation>
        <location evidence="2">Cell surface</location>
    </subcellularLocation>
    <subcellularLocation>
        <location evidence="1">Membrane</location>
        <topology evidence="1">Single-pass membrane protein</topology>
    </subcellularLocation>
</comment>
<organism evidence="9 10">
    <name type="scientific">Halalkalibacter krulwichiae</name>
    <dbReference type="NCBI Taxonomy" id="199441"/>
    <lineage>
        <taxon>Bacteria</taxon>
        <taxon>Bacillati</taxon>
        <taxon>Bacillota</taxon>
        <taxon>Bacilli</taxon>
        <taxon>Bacillales</taxon>
        <taxon>Bacillaceae</taxon>
        <taxon>Halalkalibacter</taxon>
    </lineage>
</organism>
<dbReference type="STRING" id="199441.BkAM31D_18115"/>
<accession>A0A1X9MDT6</accession>
<keyword evidence="10" id="KW-1185">Reference proteome</keyword>
<evidence type="ECO:0000256" key="3">
    <source>
        <dbReference type="ARBA" id="ARBA00022481"/>
    </source>
</evidence>
<keyword evidence="6 8" id="KW-0472">Membrane</keyword>
<keyword evidence="5 8" id="KW-1133">Transmembrane helix</keyword>
<evidence type="ECO:0000256" key="5">
    <source>
        <dbReference type="ARBA" id="ARBA00022989"/>
    </source>
</evidence>
<feature type="transmembrane region" description="Helical" evidence="8">
    <location>
        <begin position="20"/>
        <end position="39"/>
    </location>
</feature>
<dbReference type="PANTHER" id="PTHR30093">
    <property type="entry name" value="GENERAL SECRETION PATHWAY PROTEIN G"/>
    <property type="match status" value="1"/>
</dbReference>
<evidence type="ECO:0000256" key="7">
    <source>
        <dbReference type="ARBA" id="ARBA00023287"/>
    </source>
</evidence>
<dbReference type="GO" id="GO:0016020">
    <property type="term" value="C:membrane"/>
    <property type="evidence" value="ECO:0007669"/>
    <property type="project" value="UniProtKB-SubCell"/>
</dbReference>
<dbReference type="PROSITE" id="PS00409">
    <property type="entry name" value="PROKAR_NTER_METHYL"/>
    <property type="match status" value="1"/>
</dbReference>
<dbReference type="Gene3D" id="3.30.700.10">
    <property type="entry name" value="Glycoprotein, Type 4 Pilin"/>
    <property type="match status" value="1"/>
</dbReference>
<reference evidence="9 10" key="1">
    <citation type="submission" date="2017-04" db="EMBL/GenBank/DDBJ databases">
        <title>Bacillus krulwichiae AM31D Genome sequencing and assembly.</title>
        <authorList>
            <person name="Krulwich T.A."/>
            <person name="Anastor L."/>
            <person name="Ehrlich R."/>
            <person name="Ehrlich G.D."/>
            <person name="Janto B."/>
        </authorList>
    </citation>
    <scope>NUCLEOTIDE SEQUENCE [LARGE SCALE GENOMIC DNA]</scope>
    <source>
        <strain evidence="9 10">AM31D</strain>
    </source>
</reference>
<name>A0A1X9MDT6_9BACI</name>
<evidence type="ECO:0000256" key="8">
    <source>
        <dbReference type="SAM" id="Phobius"/>
    </source>
</evidence>
<dbReference type="Proteomes" id="UP000193006">
    <property type="component" value="Chromosome"/>
</dbReference>
<keyword evidence="3" id="KW-0488">Methylation</keyword>
<dbReference type="PANTHER" id="PTHR30093:SF44">
    <property type="entry name" value="TYPE II SECRETION SYSTEM CORE PROTEIN G"/>
    <property type="match status" value="1"/>
</dbReference>
<evidence type="ECO:0000313" key="10">
    <source>
        <dbReference type="Proteomes" id="UP000193006"/>
    </source>
</evidence>
<dbReference type="InterPro" id="IPR045584">
    <property type="entry name" value="Pilin-like"/>
</dbReference>
<dbReference type="RefSeq" id="WP_066153147.1">
    <property type="nucleotide sequence ID" value="NZ_CP020814.1"/>
</dbReference>
<dbReference type="EMBL" id="CP020814">
    <property type="protein sequence ID" value="ARK31607.1"/>
    <property type="molecule type" value="Genomic_DNA"/>
</dbReference>
<dbReference type="NCBIfam" id="TIGR02532">
    <property type="entry name" value="IV_pilin_GFxxxE"/>
    <property type="match status" value="1"/>
</dbReference>
<proteinExistence type="predicted"/>
<keyword evidence="7" id="KW-0178">Competence</keyword>
<protein>
    <submittedName>
        <fullName evidence="9">Type II secretion system protein G</fullName>
    </submittedName>
</protein>
<evidence type="ECO:0000256" key="4">
    <source>
        <dbReference type="ARBA" id="ARBA00022692"/>
    </source>
</evidence>
<keyword evidence="4 8" id="KW-0812">Transmembrane</keyword>
<dbReference type="InterPro" id="IPR012902">
    <property type="entry name" value="N_methyl_site"/>
</dbReference>
<sequence length="122" mass="13045">MRKFIQKRLKNQKGLTLIELLVVIVILGIIAAIVVPMVMGNRDSAEANANAQVNKVVQDASERYYAMTGSYAANAAALVAADYLREAPKCADNSTPAFTIDNDTGSITEVCEPNSLPSPSTD</sequence>
<dbReference type="Pfam" id="PF07963">
    <property type="entry name" value="N_methyl"/>
    <property type="match status" value="1"/>
</dbReference>
<dbReference type="AlphaFoldDB" id="A0A1X9MDT6"/>
<dbReference type="SUPFAM" id="SSF54523">
    <property type="entry name" value="Pili subunits"/>
    <property type="match status" value="1"/>
</dbReference>